<dbReference type="GO" id="GO:0005856">
    <property type="term" value="C:cytoskeleton"/>
    <property type="evidence" value="ECO:0007669"/>
    <property type="project" value="UniProtKB-SubCell"/>
</dbReference>
<evidence type="ECO:0000313" key="12">
    <source>
        <dbReference type="EMBL" id="KAK2184312.1"/>
    </source>
</evidence>
<accession>A0AAD9NXI8</accession>
<dbReference type="AlphaFoldDB" id="A0AAD9NXI8"/>
<keyword evidence="13" id="KW-1185">Reference proteome</keyword>
<dbReference type="Proteomes" id="UP001209878">
    <property type="component" value="Unassembled WGS sequence"/>
</dbReference>
<feature type="compositionally biased region" description="Polar residues" evidence="10">
    <location>
        <begin position="177"/>
        <end position="206"/>
    </location>
</feature>
<evidence type="ECO:0000259" key="11">
    <source>
        <dbReference type="PROSITE" id="PS50229"/>
    </source>
</evidence>
<dbReference type="InterPro" id="IPR038023">
    <property type="entry name" value="VASP_sf"/>
</dbReference>
<dbReference type="Gene3D" id="1.20.5.1160">
    <property type="entry name" value="Vasodilator-stimulated phosphoprotein"/>
    <property type="match status" value="1"/>
</dbReference>
<comment type="caution">
    <text evidence="12">The sequence shown here is derived from an EMBL/GenBank/DDBJ whole genome shotgun (WGS) entry which is preliminary data.</text>
</comment>
<dbReference type="PANTHER" id="PTHR11202">
    <property type="entry name" value="SPROUTY-RELATED, EVH1 DOMAIN-CONTAINING PROTEIN FAMILY MEMBER"/>
    <property type="match status" value="1"/>
</dbReference>
<protein>
    <recommendedName>
        <fullName evidence="11">WH1 domain-containing protein</fullName>
    </recommendedName>
</protein>
<evidence type="ECO:0000313" key="13">
    <source>
        <dbReference type="Proteomes" id="UP001209878"/>
    </source>
</evidence>
<evidence type="ECO:0000256" key="10">
    <source>
        <dbReference type="SAM" id="MobiDB-lite"/>
    </source>
</evidence>
<sequence length="460" mass="47939">MVYDDGNKKWVPSGSSQGLSKVHIYHHSVNNTFRVVGRKLQDHEVVINCAILKGLKYNQATPTFHQWRDNRQVYGLNFTSQEDAGNFAAAMLTALESLSACTKGGVTSQTPGGAGSRITDPYPQVGGGPGGKQKGPTRALCTEAGVQYQGPEGRMVRLVDGRKGRTSYQGHQRKGSRGNSQTVCMSGGTWQSEVPNNSTNISNQGAPVSAHVPTQSAPSGAPPPPAPPPLPPSGGGAPPPPPPPPPSGGGSAKPPPAPALPAASNDGGLVAALKTATLRRTPKSEEGDGANYAASTGTIGRAGLPSFPGAGDMMTEMASRLRERRIKAEGGQPEAESGASVSLPADTRKPWEKTQNNPTPPGSTSGNSSSSLGNGNKFPTTNGCESPRMNRSKRFASLTGQENFASGGHSSGALGTTQSSGALSSELELLKQEILTEMKRELQQVKQEIIDAIKVELNRR</sequence>
<evidence type="ECO:0000256" key="1">
    <source>
        <dbReference type="ARBA" id="ARBA00004245"/>
    </source>
</evidence>
<dbReference type="Pfam" id="PF00568">
    <property type="entry name" value="WH1"/>
    <property type="match status" value="1"/>
</dbReference>
<keyword evidence="8" id="KW-0206">Cytoskeleton</keyword>
<dbReference type="FunFam" id="2.30.29.30:FF:000047">
    <property type="entry name" value="vasodilator-stimulated phosphoprotein isoform X2"/>
    <property type="match status" value="1"/>
</dbReference>
<gene>
    <name evidence="12" type="ORF">NP493_270g01021</name>
</gene>
<comment type="subcellular location">
    <subcellularLocation>
        <location evidence="2">Cell projection</location>
        <location evidence="2">Lamellipodium</location>
    </subcellularLocation>
    <subcellularLocation>
        <location evidence="1">Cytoplasm</location>
        <location evidence="1">Cytoskeleton</location>
    </subcellularLocation>
</comment>
<dbReference type="CDD" id="cd01207">
    <property type="entry name" value="EVH1_Ena_VASP-like"/>
    <property type="match status" value="1"/>
</dbReference>
<dbReference type="PROSITE" id="PS50229">
    <property type="entry name" value="WH1"/>
    <property type="match status" value="1"/>
</dbReference>
<dbReference type="SMART" id="SM00461">
    <property type="entry name" value="WH1"/>
    <property type="match status" value="1"/>
</dbReference>
<dbReference type="Pfam" id="PF08776">
    <property type="entry name" value="VASP_tetra"/>
    <property type="match status" value="1"/>
</dbReference>
<dbReference type="GO" id="GO:0005829">
    <property type="term" value="C:cytosol"/>
    <property type="evidence" value="ECO:0007669"/>
    <property type="project" value="UniProtKB-ARBA"/>
</dbReference>
<name>A0AAD9NXI8_RIDPI</name>
<feature type="domain" description="WH1" evidence="11">
    <location>
        <begin position="1"/>
        <end position="98"/>
    </location>
</feature>
<dbReference type="Gene3D" id="2.30.29.30">
    <property type="entry name" value="Pleckstrin-homology domain (PH domain)/Phosphotyrosine-binding domain (PTB)"/>
    <property type="match status" value="1"/>
</dbReference>
<keyword evidence="7" id="KW-0009">Actin-binding</keyword>
<evidence type="ECO:0000256" key="8">
    <source>
        <dbReference type="ARBA" id="ARBA00023212"/>
    </source>
</evidence>
<keyword evidence="4" id="KW-0963">Cytoplasm</keyword>
<dbReference type="GO" id="GO:0030054">
    <property type="term" value="C:cell junction"/>
    <property type="evidence" value="ECO:0007669"/>
    <property type="project" value="UniProtKB-ARBA"/>
</dbReference>
<evidence type="ECO:0000256" key="3">
    <source>
        <dbReference type="ARBA" id="ARBA00009785"/>
    </source>
</evidence>
<dbReference type="InterPro" id="IPR011993">
    <property type="entry name" value="PH-like_dom_sf"/>
</dbReference>
<evidence type="ECO:0000256" key="5">
    <source>
        <dbReference type="ARBA" id="ARBA00022553"/>
    </source>
</evidence>
<keyword evidence="6" id="KW-0729">SH3-binding</keyword>
<evidence type="ECO:0000256" key="6">
    <source>
        <dbReference type="ARBA" id="ARBA00023036"/>
    </source>
</evidence>
<dbReference type="SUPFAM" id="SSF50729">
    <property type="entry name" value="PH domain-like"/>
    <property type="match status" value="1"/>
</dbReference>
<dbReference type="GO" id="GO:0030027">
    <property type="term" value="C:lamellipodium"/>
    <property type="evidence" value="ECO:0007669"/>
    <property type="project" value="UniProtKB-SubCell"/>
</dbReference>
<keyword evidence="5" id="KW-0597">Phosphoprotein</keyword>
<dbReference type="GO" id="GO:0017124">
    <property type="term" value="F:SH3 domain binding"/>
    <property type="evidence" value="ECO:0007669"/>
    <property type="project" value="UniProtKB-KW"/>
</dbReference>
<dbReference type="GO" id="GO:0003779">
    <property type="term" value="F:actin binding"/>
    <property type="evidence" value="ECO:0007669"/>
    <property type="project" value="UniProtKB-KW"/>
</dbReference>
<dbReference type="EMBL" id="JAODUO010000271">
    <property type="protein sequence ID" value="KAK2184312.1"/>
    <property type="molecule type" value="Genomic_DNA"/>
</dbReference>
<keyword evidence="9" id="KW-0966">Cell projection</keyword>
<feature type="compositionally biased region" description="Pro residues" evidence="10">
    <location>
        <begin position="220"/>
        <end position="259"/>
    </location>
</feature>
<evidence type="ECO:0000256" key="4">
    <source>
        <dbReference type="ARBA" id="ARBA00022490"/>
    </source>
</evidence>
<dbReference type="InterPro" id="IPR000697">
    <property type="entry name" value="WH1/EVH1_dom"/>
</dbReference>
<dbReference type="SUPFAM" id="SSF118370">
    <property type="entry name" value="Vasodilator-stimulated phosphoprotein, VASP, tetramerisation domain"/>
    <property type="match status" value="1"/>
</dbReference>
<evidence type="ECO:0000256" key="9">
    <source>
        <dbReference type="ARBA" id="ARBA00023273"/>
    </source>
</evidence>
<reference evidence="12" key="1">
    <citation type="journal article" date="2023" name="Mol. Biol. Evol.">
        <title>Third-Generation Sequencing Reveals the Adaptive Role of the Epigenome in Three Deep-Sea Polychaetes.</title>
        <authorList>
            <person name="Perez M."/>
            <person name="Aroh O."/>
            <person name="Sun Y."/>
            <person name="Lan Y."/>
            <person name="Juniper S.K."/>
            <person name="Young C.R."/>
            <person name="Angers B."/>
            <person name="Qian P.Y."/>
        </authorList>
    </citation>
    <scope>NUCLEOTIDE SEQUENCE</scope>
    <source>
        <strain evidence="12">R07B-5</strain>
    </source>
</reference>
<comment type="similarity">
    <text evidence="3">Belongs to the Ena/VASP family.</text>
</comment>
<evidence type="ECO:0000256" key="7">
    <source>
        <dbReference type="ARBA" id="ARBA00023203"/>
    </source>
</evidence>
<feature type="region of interest" description="Disordered" evidence="10">
    <location>
        <begin position="163"/>
        <end position="421"/>
    </location>
</feature>
<organism evidence="12 13">
    <name type="scientific">Ridgeia piscesae</name>
    <name type="common">Tubeworm</name>
    <dbReference type="NCBI Taxonomy" id="27915"/>
    <lineage>
        <taxon>Eukaryota</taxon>
        <taxon>Metazoa</taxon>
        <taxon>Spiralia</taxon>
        <taxon>Lophotrochozoa</taxon>
        <taxon>Annelida</taxon>
        <taxon>Polychaeta</taxon>
        <taxon>Sedentaria</taxon>
        <taxon>Canalipalpata</taxon>
        <taxon>Sabellida</taxon>
        <taxon>Siboglinidae</taxon>
        <taxon>Ridgeia</taxon>
    </lineage>
</organism>
<proteinExistence type="inferred from homology"/>
<feature type="compositionally biased region" description="Low complexity" evidence="10">
    <location>
        <begin position="362"/>
        <end position="376"/>
    </location>
</feature>
<dbReference type="PANTHER" id="PTHR11202:SF22">
    <property type="entry name" value="PROTEIN ENABLED"/>
    <property type="match status" value="1"/>
</dbReference>
<dbReference type="InterPro" id="IPR014885">
    <property type="entry name" value="VASP_tetra"/>
</dbReference>
<evidence type="ECO:0000256" key="2">
    <source>
        <dbReference type="ARBA" id="ARBA00004510"/>
    </source>
</evidence>